<dbReference type="AlphaFoldDB" id="A0A2D0J0Y7"/>
<proteinExistence type="predicted"/>
<sequence length="49" mass="5769">MNLMLGENTILSLIICVIHLWIRLFTLRARAVGLGYQDCHRECIRFSDY</sequence>
<dbReference type="Proteomes" id="UP000225833">
    <property type="component" value="Unassembled WGS sequence"/>
</dbReference>
<comment type="caution">
    <text evidence="2">The sequence shown here is derived from an EMBL/GenBank/DDBJ whole genome shotgun (WGS) entry which is preliminary data.</text>
</comment>
<dbReference type="EMBL" id="NIBS01000008">
    <property type="protein sequence ID" value="PHM27950.1"/>
    <property type="molecule type" value="Genomic_DNA"/>
</dbReference>
<evidence type="ECO:0000256" key="1">
    <source>
        <dbReference type="SAM" id="Phobius"/>
    </source>
</evidence>
<accession>A0A2D0J0Y7</accession>
<gene>
    <name evidence="2" type="ORF">Xbud_01973</name>
</gene>
<name>A0A2D0J0Y7_XENBU</name>
<protein>
    <submittedName>
        <fullName evidence="2">Uncharacterized protein</fullName>
    </submittedName>
</protein>
<evidence type="ECO:0000313" key="3">
    <source>
        <dbReference type="Proteomes" id="UP000225833"/>
    </source>
</evidence>
<organism evidence="2 3">
    <name type="scientific">Xenorhabdus budapestensis</name>
    <dbReference type="NCBI Taxonomy" id="290110"/>
    <lineage>
        <taxon>Bacteria</taxon>
        <taxon>Pseudomonadati</taxon>
        <taxon>Pseudomonadota</taxon>
        <taxon>Gammaproteobacteria</taxon>
        <taxon>Enterobacterales</taxon>
        <taxon>Morganellaceae</taxon>
        <taxon>Xenorhabdus</taxon>
    </lineage>
</organism>
<reference evidence="2 3" key="1">
    <citation type="journal article" date="2017" name="Nat. Microbiol.">
        <title>Natural product diversity associated with the nematode symbionts Photorhabdus and Xenorhabdus.</title>
        <authorList>
            <person name="Tobias N.J."/>
            <person name="Wolff H."/>
            <person name="Djahanschiri B."/>
            <person name="Grundmann F."/>
            <person name="Kronenwerth M."/>
            <person name="Shi Y.M."/>
            <person name="Simonyi S."/>
            <person name="Grun P."/>
            <person name="Shapiro-Ilan D."/>
            <person name="Pidot S.J."/>
            <person name="Stinear T.P."/>
            <person name="Ebersberger I."/>
            <person name="Bode H.B."/>
        </authorList>
    </citation>
    <scope>NUCLEOTIDE SEQUENCE [LARGE SCALE GENOMIC DNA]</scope>
    <source>
        <strain evidence="2 3">DSM 16342</strain>
    </source>
</reference>
<keyword evidence="1" id="KW-0472">Membrane</keyword>
<feature type="transmembrane region" description="Helical" evidence="1">
    <location>
        <begin position="6"/>
        <end position="25"/>
    </location>
</feature>
<keyword evidence="1" id="KW-1133">Transmembrane helix</keyword>
<evidence type="ECO:0000313" key="2">
    <source>
        <dbReference type="EMBL" id="PHM27950.1"/>
    </source>
</evidence>
<keyword evidence="1" id="KW-0812">Transmembrane</keyword>